<keyword evidence="3" id="KW-1133">Transmembrane helix</keyword>
<feature type="domain" description="M23ase beta-sheet core" evidence="4">
    <location>
        <begin position="161"/>
        <end position="257"/>
    </location>
</feature>
<keyword evidence="2" id="KW-0175">Coiled coil</keyword>
<dbReference type="InterPro" id="IPR011055">
    <property type="entry name" value="Dup_hybrid_motif"/>
</dbReference>
<sequence length="302" mass="34566">MKDKFTLTITDVNGSRHFLLSQIIKKVIIYFTSFVFIVIVLGALYINYLATKRAELLKDQESLSVKNTKLFSQNESMQKNLEEKAALYDELQTQLADIEENLGLKQDESLDIPERLEKVKLTNDQAYLFLTQIPNGHVIADNGITGEFGWRHHPILNKKEFHPGIDLRAPLKTPIYAPANGVVEYAAYSNNGYGYSVILIHNFGFKTVYAHMTRQDVVKAGEFVKKGQLLGYTGSTGLSTGPHLHYEVRFINKLLDPMIFINLNHKNYEQIFDQERRVPWQSLIKALLLQYPKLQSFQAAQK</sequence>
<dbReference type="GO" id="GO:0004222">
    <property type="term" value="F:metalloendopeptidase activity"/>
    <property type="evidence" value="ECO:0007669"/>
    <property type="project" value="TreeGrafter"/>
</dbReference>
<dbReference type="PANTHER" id="PTHR21666">
    <property type="entry name" value="PEPTIDASE-RELATED"/>
    <property type="match status" value="1"/>
</dbReference>
<proteinExistence type="predicted"/>
<organism evidence="5 6">
    <name type="scientific">Campylobacter insulaenigrae NCTC 12927</name>
    <dbReference type="NCBI Taxonomy" id="1031564"/>
    <lineage>
        <taxon>Bacteria</taxon>
        <taxon>Pseudomonadati</taxon>
        <taxon>Campylobacterota</taxon>
        <taxon>Epsilonproteobacteria</taxon>
        <taxon>Campylobacterales</taxon>
        <taxon>Campylobacteraceae</taxon>
        <taxon>Campylobacter</taxon>
    </lineage>
</organism>
<dbReference type="Pfam" id="PF01551">
    <property type="entry name" value="Peptidase_M23"/>
    <property type="match status" value="1"/>
</dbReference>
<gene>
    <name evidence="5" type="ORF">CINS_1005</name>
</gene>
<feature type="transmembrane region" description="Helical" evidence="3">
    <location>
        <begin position="27"/>
        <end position="50"/>
    </location>
</feature>
<dbReference type="PANTHER" id="PTHR21666:SF289">
    <property type="entry name" value="L-ALA--D-GLU ENDOPEPTIDASE"/>
    <property type="match status" value="1"/>
</dbReference>
<dbReference type="KEGG" id="cis:CINS_1005"/>
<evidence type="ECO:0000313" key="5">
    <source>
        <dbReference type="EMBL" id="AJC87967.1"/>
    </source>
</evidence>
<dbReference type="Proteomes" id="UP000031163">
    <property type="component" value="Chromosome"/>
</dbReference>
<dbReference type="Gene3D" id="2.70.70.10">
    <property type="entry name" value="Glucose Permease (Domain IIA)"/>
    <property type="match status" value="1"/>
</dbReference>
<protein>
    <submittedName>
        <fullName evidence="5">Zinc metallopeptidase, M23 family</fullName>
    </submittedName>
</protein>
<name>A0A0A8H201_9BACT</name>
<evidence type="ECO:0000256" key="1">
    <source>
        <dbReference type="ARBA" id="ARBA00022729"/>
    </source>
</evidence>
<dbReference type="EMBL" id="CP007770">
    <property type="protein sequence ID" value="AJC87967.1"/>
    <property type="molecule type" value="Genomic_DNA"/>
</dbReference>
<evidence type="ECO:0000256" key="2">
    <source>
        <dbReference type="SAM" id="Coils"/>
    </source>
</evidence>
<dbReference type="InterPro" id="IPR050570">
    <property type="entry name" value="Cell_wall_metabolism_enzyme"/>
</dbReference>
<keyword evidence="3" id="KW-0472">Membrane</keyword>
<dbReference type="AlphaFoldDB" id="A0A0A8H201"/>
<dbReference type="CDD" id="cd12797">
    <property type="entry name" value="M23_peptidase"/>
    <property type="match status" value="1"/>
</dbReference>
<evidence type="ECO:0000256" key="3">
    <source>
        <dbReference type="SAM" id="Phobius"/>
    </source>
</evidence>
<evidence type="ECO:0000313" key="6">
    <source>
        <dbReference type="Proteomes" id="UP000031163"/>
    </source>
</evidence>
<feature type="coiled-coil region" evidence="2">
    <location>
        <begin position="74"/>
        <end position="108"/>
    </location>
</feature>
<dbReference type="InterPro" id="IPR016047">
    <property type="entry name" value="M23ase_b-sheet_dom"/>
</dbReference>
<accession>A0A0A8H201</accession>
<dbReference type="STRING" id="1031564.CINS_1005"/>
<keyword evidence="3" id="KW-0812">Transmembrane</keyword>
<keyword evidence="1" id="KW-0732">Signal</keyword>
<dbReference type="FunFam" id="2.70.70.10:FF:000006">
    <property type="entry name" value="M23 family peptidase"/>
    <property type="match status" value="1"/>
</dbReference>
<evidence type="ECO:0000259" key="4">
    <source>
        <dbReference type="Pfam" id="PF01551"/>
    </source>
</evidence>
<dbReference type="SUPFAM" id="SSF51261">
    <property type="entry name" value="Duplicated hybrid motif"/>
    <property type="match status" value="1"/>
</dbReference>
<dbReference type="HOGENOM" id="CLU_029425_2_3_7"/>
<reference evidence="5 6" key="1">
    <citation type="journal article" date="2014" name="Genome Biol. Evol.">
        <title>Comparative Genomics of the Campylobacter lari Group.</title>
        <authorList>
            <person name="Miller W.G."/>
            <person name="Yee E."/>
            <person name="Chapman M.H."/>
            <person name="Smith T.P."/>
            <person name="Bono J.L."/>
            <person name="Huynh S."/>
            <person name="Parker C.T."/>
            <person name="Vandamme P."/>
            <person name="Luong K."/>
            <person name="Korlach J."/>
        </authorList>
    </citation>
    <scope>NUCLEOTIDE SEQUENCE [LARGE SCALE GENOMIC DNA]</scope>
    <source>
        <strain evidence="5 6">NCTC 12927</strain>
    </source>
</reference>